<evidence type="ECO:0000256" key="4">
    <source>
        <dbReference type="ARBA" id="ARBA00022989"/>
    </source>
</evidence>
<feature type="transmembrane region" description="Helical" evidence="6">
    <location>
        <begin position="103"/>
        <end position="121"/>
    </location>
</feature>
<keyword evidence="4 6" id="KW-1133">Transmembrane helix</keyword>
<keyword evidence="5 6" id="KW-0472">Membrane</keyword>
<evidence type="ECO:0000256" key="2">
    <source>
        <dbReference type="ARBA" id="ARBA00022475"/>
    </source>
</evidence>
<evidence type="ECO:0000256" key="5">
    <source>
        <dbReference type="ARBA" id="ARBA00023136"/>
    </source>
</evidence>
<evidence type="ECO:0008006" key="9">
    <source>
        <dbReference type="Google" id="ProtNLM"/>
    </source>
</evidence>
<name>A0ABM8BAD2_9BIFI</name>
<keyword evidence="2" id="KW-1003">Cell membrane</keyword>
<dbReference type="EMBL" id="AP026798">
    <property type="protein sequence ID" value="BDR53858.1"/>
    <property type="molecule type" value="Genomic_DNA"/>
</dbReference>
<dbReference type="PANTHER" id="PTHR30250:SF26">
    <property type="entry name" value="PSMA PROTEIN"/>
    <property type="match status" value="1"/>
</dbReference>
<sequence>MSFDLHRFDRALFKSIFVFSFWIFLNQITDLVNNQVPNFLLGMLASSSTVAVFSVAMQVRTVFVSMSLAMSNVFVPLINRIVASSDDSDRLTKLMTRVGRYQMILFCFVFGGFVIIGRYFIHLWAGDQNADAYWLALMMILPVGVDLVQNTGIEIQRARNRQKTRSAILVTTATLDVVISIVLIPRLGYWATAIGYVVGMVLGYGILMNLYYHFSMKLDMRYFWAKQVSTLVLTVILTSVFVVLTHFSPVSSLSSFIVWGALYSVAFTVSAWYAVLSVDERNSIKNKLHLLRR</sequence>
<feature type="transmembrane region" description="Helical" evidence="6">
    <location>
        <begin position="167"/>
        <end position="187"/>
    </location>
</feature>
<evidence type="ECO:0000256" key="3">
    <source>
        <dbReference type="ARBA" id="ARBA00022692"/>
    </source>
</evidence>
<evidence type="ECO:0000313" key="7">
    <source>
        <dbReference type="EMBL" id="BDR53858.1"/>
    </source>
</evidence>
<feature type="transmembrane region" description="Helical" evidence="6">
    <location>
        <begin position="133"/>
        <end position="155"/>
    </location>
</feature>
<feature type="transmembrane region" description="Helical" evidence="6">
    <location>
        <begin position="193"/>
        <end position="212"/>
    </location>
</feature>
<feature type="transmembrane region" description="Helical" evidence="6">
    <location>
        <begin position="12"/>
        <end position="32"/>
    </location>
</feature>
<organism evidence="7 8">
    <name type="scientific">Bombiscardovia nodaiensis</name>
    <dbReference type="NCBI Taxonomy" id="2932181"/>
    <lineage>
        <taxon>Bacteria</taxon>
        <taxon>Bacillati</taxon>
        <taxon>Actinomycetota</taxon>
        <taxon>Actinomycetes</taxon>
        <taxon>Bifidobacteriales</taxon>
        <taxon>Bifidobacteriaceae</taxon>
        <taxon>Bombiscardovia</taxon>
    </lineage>
</organism>
<protein>
    <recommendedName>
        <fullName evidence="9">Polysaccharide biosynthesis protein</fullName>
    </recommendedName>
</protein>
<evidence type="ECO:0000256" key="1">
    <source>
        <dbReference type="ARBA" id="ARBA00004651"/>
    </source>
</evidence>
<dbReference type="Proteomes" id="UP001321766">
    <property type="component" value="Chromosome"/>
</dbReference>
<proteinExistence type="predicted"/>
<gene>
    <name evidence="7" type="ORF">KIM372_17650</name>
</gene>
<comment type="subcellular location">
    <subcellularLocation>
        <location evidence="1">Cell membrane</location>
        <topology evidence="1">Multi-pass membrane protein</topology>
    </subcellularLocation>
</comment>
<dbReference type="PANTHER" id="PTHR30250">
    <property type="entry name" value="PST FAMILY PREDICTED COLANIC ACID TRANSPORTER"/>
    <property type="match status" value="1"/>
</dbReference>
<evidence type="ECO:0000256" key="6">
    <source>
        <dbReference type="SAM" id="Phobius"/>
    </source>
</evidence>
<dbReference type="Pfam" id="PF13440">
    <property type="entry name" value="Polysacc_synt_3"/>
    <property type="match status" value="1"/>
</dbReference>
<feature type="transmembrane region" description="Helical" evidence="6">
    <location>
        <begin position="63"/>
        <end position="82"/>
    </location>
</feature>
<keyword evidence="8" id="KW-1185">Reference proteome</keyword>
<accession>A0ABM8BAD2</accession>
<evidence type="ECO:0000313" key="8">
    <source>
        <dbReference type="Proteomes" id="UP001321766"/>
    </source>
</evidence>
<feature type="transmembrane region" description="Helical" evidence="6">
    <location>
        <begin position="224"/>
        <end position="244"/>
    </location>
</feature>
<feature type="transmembrane region" description="Helical" evidence="6">
    <location>
        <begin position="256"/>
        <end position="276"/>
    </location>
</feature>
<reference evidence="7 8" key="1">
    <citation type="journal article" date="2023" name="Microbiol. Spectr.">
        <title>Symbiosis of Carpenter Bees with Uncharacterized Lactic Acid Bacteria Showing NAD Auxotrophy.</title>
        <authorList>
            <person name="Kawasaki S."/>
            <person name="Ozawa K."/>
            <person name="Mori T."/>
            <person name="Yamamoto A."/>
            <person name="Ito M."/>
            <person name="Ohkuma M."/>
            <person name="Sakamoto M."/>
            <person name="Matsutani M."/>
        </authorList>
    </citation>
    <scope>NUCLEOTIDE SEQUENCE [LARGE SCALE GENOMIC DNA]</scope>
    <source>
        <strain evidence="7 8">Kim37-2</strain>
    </source>
</reference>
<keyword evidence="3 6" id="KW-0812">Transmembrane</keyword>
<dbReference type="InterPro" id="IPR050833">
    <property type="entry name" value="Poly_Biosynth_Transport"/>
</dbReference>